<dbReference type="Proteomes" id="UP001280629">
    <property type="component" value="Unassembled WGS sequence"/>
</dbReference>
<evidence type="ECO:0000313" key="2">
    <source>
        <dbReference type="EMBL" id="MDW0110088.1"/>
    </source>
</evidence>
<dbReference type="EMBL" id="JAUBDH010000004">
    <property type="protein sequence ID" value="MDW0110088.1"/>
    <property type="molecule type" value="Genomic_DNA"/>
</dbReference>
<name>A0ABU4FZE7_9BACL</name>
<dbReference type="RefSeq" id="WP_317935627.1">
    <property type="nucleotide sequence ID" value="NZ_JAUBDH010000004.1"/>
</dbReference>
<sequence>MNARKFTASWSGGKDSAMAVYKALQNGDTLERVWTMFEEEADRSRSHALPELVIRAQAEQMGVPFMKRQASWETYEQEFISAMKECTDAGILYGVFGDIDLEDHRVWVQKTSEKARMTALHPLWLIPRRQLLEEFIEAGFEAYIIVIDTNQMPSHFLGRQFTIELMDELESLGIDSCGESGEFHTVVADGPIFNKRIPLEFGEQIKKGNYVFLPTSCNTER</sequence>
<dbReference type="Gene3D" id="3.40.50.620">
    <property type="entry name" value="HUPs"/>
    <property type="match status" value="1"/>
</dbReference>
<dbReference type="SUPFAM" id="SSF52402">
    <property type="entry name" value="Adenine nucleotide alpha hydrolases-like"/>
    <property type="match status" value="1"/>
</dbReference>
<dbReference type="InterPro" id="IPR002761">
    <property type="entry name" value="Diphthami_syn_dom"/>
</dbReference>
<dbReference type="Pfam" id="PF01902">
    <property type="entry name" value="Diphthami_syn_2"/>
    <property type="match status" value="1"/>
</dbReference>
<reference evidence="2 3" key="1">
    <citation type="submission" date="2023-06" db="EMBL/GenBank/DDBJ databases">
        <title>Sporosarcina sp. nov., isolated from Korean traditional fermented seafood 'Jeotgal'.</title>
        <authorList>
            <person name="Yang A.-I."/>
            <person name="Shin N.-R."/>
        </authorList>
    </citation>
    <scope>NUCLEOTIDE SEQUENCE [LARGE SCALE GENOMIC DNA]</scope>
    <source>
        <strain evidence="2 3">KCTC3840</strain>
    </source>
</reference>
<dbReference type="CDD" id="cd01994">
    <property type="entry name" value="AANH_PF0828-like"/>
    <property type="match status" value="1"/>
</dbReference>
<proteinExistence type="predicted"/>
<comment type="caution">
    <text evidence="2">The sequence shown here is derived from an EMBL/GenBank/DDBJ whole genome shotgun (WGS) entry which is preliminary data.</text>
</comment>
<organism evidence="2 3">
    <name type="scientific">Sporosarcina aquimarina</name>
    <dbReference type="NCBI Taxonomy" id="114975"/>
    <lineage>
        <taxon>Bacteria</taxon>
        <taxon>Bacillati</taxon>
        <taxon>Bacillota</taxon>
        <taxon>Bacilli</taxon>
        <taxon>Bacillales</taxon>
        <taxon>Caryophanaceae</taxon>
        <taxon>Sporosarcina</taxon>
    </lineage>
</organism>
<accession>A0ABU4FZE7</accession>
<protein>
    <submittedName>
        <fullName evidence="2">Diphthine--ammonia ligase</fullName>
        <ecNumber evidence="2">6.3.1.14</ecNumber>
    </submittedName>
</protein>
<gene>
    <name evidence="2" type="ORF">QT716_08460</name>
</gene>
<dbReference type="GO" id="GO:0017178">
    <property type="term" value="F:diphthine-ammonia ligase activity"/>
    <property type="evidence" value="ECO:0007669"/>
    <property type="project" value="UniProtKB-EC"/>
</dbReference>
<dbReference type="InterPro" id="IPR014729">
    <property type="entry name" value="Rossmann-like_a/b/a_fold"/>
</dbReference>
<dbReference type="PANTHER" id="PTHR12196">
    <property type="entry name" value="DOMAIN OF UNKNOWN FUNCTION 71 DUF71 -CONTAINING PROTEIN"/>
    <property type="match status" value="1"/>
</dbReference>
<keyword evidence="3" id="KW-1185">Reference proteome</keyword>
<feature type="domain" description="Diphthamide synthase" evidence="1">
    <location>
        <begin position="5"/>
        <end position="212"/>
    </location>
</feature>
<dbReference type="PANTHER" id="PTHR12196:SF2">
    <property type="entry name" value="DIPHTHINE--AMMONIA LIGASE"/>
    <property type="match status" value="1"/>
</dbReference>
<dbReference type="NCBIfam" id="TIGR00290">
    <property type="entry name" value="MJ0570_dom"/>
    <property type="match status" value="1"/>
</dbReference>
<dbReference type="InterPro" id="IPR030662">
    <property type="entry name" value="DPH6/MJ0570"/>
</dbReference>
<evidence type="ECO:0000259" key="1">
    <source>
        <dbReference type="Pfam" id="PF01902"/>
    </source>
</evidence>
<dbReference type="EC" id="6.3.1.14" evidence="2"/>
<dbReference type="Gene3D" id="3.90.1490.10">
    <property type="entry name" value="putative n-type atp pyrophosphatase, domain 2"/>
    <property type="match status" value="1"/>
</dbReference>
<evidence type="ECO:0000313" key="3">
    <source>
        <dbReference type="Proteomes" id="UP001280629"/>
    </source>
</evidence>
<keyword evidence="2" id="KW-0436">Ligase</keyword>